<keyword evidence="3" id="KW-0574">Periplasm</keyword>
<evidence type="ECO:0000313" key="7">
    <source>
        <dbReference type="EMBL" id="KRN93194.1"/>
    </source>
</evidence>
<keyword evidence="4" id="KW-0456">Lyase</keyword>
<dbReference type="Gene3D" id="2.70.98.70">
    <property type="match status" value="1"/>
</dbReference>
<dbReference type="Pfam" id="PF16889">
    <property type="entry name" value="Hepar_II_III_N"/>
    <property type="match status" value="1"/>
</dbReference>
<dbReference type="RefSeq" id="WP_057804068.1">
    <property type="nucleotide sequence ID" value="NZ_JQBX01000021.1"/>
</dbReference>
<reference evidence="7 8" key="1">
    <citation type="journal article" date="2015" name="Genome Announc.">
        <title>Expanding the biotechnology potential of lactobacilli through comparative genomics of 213 strains and associated genera.</title>
        <authorList>
            <person name="Sun Z."/>
            <person name="Harris H.M."/>
            <person name="McCann A."/>
            <person name="Guo C."/>
            <person name="Argimon S."/>
            <person name="Zhang W."/>
            <person name="Yang X."/>
            <person name="Jeffery I.B."/>
            <person name="Cooney J.C."/>
            <person name="Kagawa T.F."/>
            <person name="Liu W."/>
            <person name="Song Y."/>
            <person name="Salvetti E."/>
            <person name="Wrobel A."/>
            <person name="Rasinkangas P."/>
            <person name="Parkhill J."/>
            <person name="Rea M.C."/>
            <person name="O'Sullivan O."/>
            <person name="Ritari J."/>
            <person name="Douillard F.P."/>
            <person name="Paul Ross R."/>
            <person name="Yang R."/>
            <person name="Briner A.E."/>
            <person name="Felis G.E."/>
            <person name="de Vos W.M."/>
            <person name="Barrangou R."/>
            <person name="Klaenhammer T.R."/>
            <person name="Caufield P.W."/>
            <person name="Cui Y."/>
            <person name="Zhang H."/>
            <person name="O'Toole P.W."/>
        </authorList>
    </citation>
    <scope>NUCLEOTIDE SEQUENCE [LARGE SCALE GENOMIC DNA]</scope>
    <source>
        <strain evidence="7 8">DSM 18001</strain>
    </source>
</reference>
<dbReference type="InterPro" id="IPR012480">
    <property type="entry name" value="Hepar_II_III_C"/>
</dbReference>
<evidence type="ECO:0000256" key="3">
    <source>
        <dbReference type="ARBA" id="ARBA00022764"/>
    </source>
</evidence>
<dbReference type="PANTHER" id="PTHR39210">
    <property type="entry name" value="HEPARIN-SULFATE LYASE"/>
    <property type="match status" value="1"/>
</dbReference>
<evidence type="ECO:0000256" key="2">
    <source>
        <dbReference type="ARBA" id="ARBA00022729"/>
    </source>
</evidence>
<name>A0A0R2L208_9LACO</name>
<evidence type="ECO:0000313" key="8">
    <source>
        <dbReference type="Proteomes" id="UP000051859"/>
    </source>
</evidence>
<evidence type="ECO:0000259" key="5">
    <source>
        <dbReference type="Pfam" id="PF07940"/>
    </source>
</evidence>
<comment type="subcellular location">
    <subcellularLocation>
        <location evidence="1">Periplasm</location>
    </subcellularLocation>
</comment>
<dbReference type="Gene3D" id="1.50.10.100">
    <property type="entry name" value="Chondroitin AC/alginate lyase"/>
    <property type="match status" value="1"/>
</dbReference>
<evidence type="ECO:0000259" key="6">
    <source>
        <dbReference type="Pfam" id="PF16889"/>
    </source>
</evidence>
<dbReference type="InterPro" id="IPR008929">
    <property type="entry name" value="Chondroitin_lyas"/>
</dbReference>
<dbReference type="AlphaFoldDB" id="A0A0R2L208"/>
<feature type="domain" description="Heparinase II/III-like C-terminal" evidence="5">
    <location>
        <begin position="340"/>
        <end position="534"/>
    </location>
</feature>
<evidence type="ECO:0000256" key="4">
    <source>
        <dbReference type="ARBA" id="ARBA00023239"/>
    </source>
</evidence>
<dbReference type="Proteomes" id="UP000051859">
    <property type="component" value="Unassembled WGS sequence"/>
</dbReference>
<dbReference type="SUPFAM" id="SSF48230">
    <property type="entry name" value="Chondroitin AC/alginate lyase"/>
    <property type="match status" value="1"/>
</dbReference>
<dbReference type="STRING" id="331679.IV81_GL000871"/>
<accession>A0A0R2L208</accession>
<proteinExistence type="predicted"/>
<keyword evidence="2" id="KW-0732">Signal</keyword>
<sequence length="625" mass="72273">MNWQIVEKLINSRSFTYHDDYLDNSELLMKNEFVFQHVYNMEPSPEKYQLTDWQVSPNGDPEWLFVLKRQEYLQDLIYSYLETRNVKYLEKVKYYIFNWIENNYDNLDAKYTTWRTIDTGIRLLNWASAVDILKKNHLLSGVELQTLKAVVNDQVQYLKDNYIDKYDLSNWGVLITTGVLTFDAVNRNVVKPELIDWTMQRFVTEMQVQVDDEGMHWEQSPLYFIEVFRSALCVFGSYKEARLNLDGQIEQILSRMLNAFEYQMLPDGKLLQQGDTDAVPTRDLFNSAWNMLHEEDLNGKIDFLTSMFYYHQDAEVKERHVEGRLDAFVSGNFFNKKNNDYLHVFNGNLGSGHGHASNGQIDLMLNGDQLLIDPGRYTYVDSEIRRSLKSGVSHNVVLVDGQYPIVPKDSWKFKSVAIPVGNEVKHVDGMDAYKLITLNSDGDLYRTRYVTWLAERSTLVVIDVVRNGGKHIASSNWVFDQKVNVDIKSAHEAVLNAAHDKYQLFTSEESAIGVYQQDYSPRYNEKSITSKIKIEQPFEDYYVNFTVIGKADDVQHLNITQAGSEGVVVAPENAYAFRLSYGAEKLDFVLQHLNTFTGHKLYYVDGVPTYGELSVISKTGARRLF</sequence>
<keyword evidence="8" id="KW-1185">Reference proteome</keyword>
<gene>
    <name evidence="7" type="ORF">IV81_GL000871</name>
</gene>
<evidence type="ECO:0000256" key="1">
    <source>
        <dbReference type="ARBA" id="ARBA00004418"/>
    </source>
</evidence>
<dbReference type="Pfam" id="PF07940">
    <property type="entry name" value="Hepar_II_III_C"/>
    <property type="match status" value="1"/>
</dbReference>
<dbReference type="PANTHER" id="PTHR39210:SF1">
    <property type="entry name" value="HEPARIN-SULFATE LYASE"/>
    <property type="match status" value="1"/>
</dbReference>
<organism evidence="7 8">
    <name type="scientific">Pediococcus stilesii</name>
    <dbReference type="NCBI Taxonomy" id="331679"/>
    <lineage>
        <taxon>Bacteria</taxon>
        <taxon>Bacillati</taxon>
        <taxon>Bacillota</taxon>
        <taxon>Bacilli</taxon>
        <taxon>Lactobacillales</taxon>
        <taxon>Lactobacillaceae</taxon>
        <taxon>Pediococcus</taxon>
    </lineage>
</organism>
<dbReference type="GO" id="GO:0042597">
    <property type="term" value="C:periplasmic space"/>
    <property type="evidence" value="ECO:0007669"/>
    <property type="project" value="UniProtKB-SubCell"/>
</dbReference>
<dbReference type="PATRIC" id="fig|331679.3.peg.876"/>
<protein>
    <submittedName>
        <fullName evidence="7">Heparinase II III-like</fullName>
    </submittedName>
</protein>
<dbReference type="InterPro" id="IPR031680">
    <property type="entry name" value="Hepar_II_III_N"/>
</dbReference>
<dbReference type="GO" id="GO:0016829">
    <property type="term" value="F:lyase activity"/>
    <property type="evidence" value="ECO:0007669"/>
    <property type="project" value="UniProtKB-KW"/>
</dbReference>
<comment type="caution">
    <text evidence="7">The sequence shown here is derived from an EMBL/GenBank/DDBJ whole genome shotgun (WGS) entry which is preliminary data.</text>
</comment>
<dbReference type="EMBL" id="JQBX01000021">
    <property type="protein sequence ID" value="KRN93194.1"/>
    <property type="molecule type" value="Genomic_DNA"/>
</dbReference>
<feature type="domain" description="Heparin-sulfate lyase N-terminal" evidence="6">
    <location>
        <begin position="29"/>
        <end position="272"/>
    </location>
</feature>